<protein>
    <submittedName>
        <fullName evidence="1">Uncharacterized protein</fullName>
    </submittedName>
</protein>
<dbReference type="EMBL" id="MSFO01000009">
    <property type="protein sequence ID" value="PLB44167.1"/>
    <property type="molecule type" value="Genomic_DNA"/>
</dbReference>
<comment type="caution">
    <text evidence="1">The sequence shown here is derived from an EMBL/GenBank/DDBJ whole genome shotgun (WGS) entry which is preliminary data.</text>
</comment>
<keyword evidence="2" id="KW-1185">Reference proteome</keyword>
<dbReference type="Proteomes" id="UP000234275">
    <property type="component" value="Unassembled WGS sequence"/>
</dbReference>
<gene>
    <name evidence="1" type="ORF">P170DRAFT_281198</name>
</gene>
<dbReference type="VEuPathDB" id="FungiDB:P170DRAFT_281198"/>
<dbReference type="RefSeq" id="XP_024699469.1">
    <property type="nucleotide sequence ID" value="XM_024843190.1"/>
</dbReference>
<evidence type="ECO:0000313" key="1">
    <source>
        <dbReference type="EMBL" id="PLB44167.1"/>
    </source>
</evidence>
<dbReference type="AlphaFoldDB" id="A0A2I2FU98"/>
<organism evidence="1 2">
    <name type="scientific">Aspergillus steynii IBT 23096</name>
    <dbReference type="NCBI Taxonomy" id="1392250"/>
    <lineage>
        <taxon>Eukaryota</taxon>
        <taxon>Fungi</taxon>
        <taxon>Dikarya</taxon>
        <taxon>Ascomycota</taxon>
        <taxon>Pezizomycotina</taxon>
        <taxon>Eurotiomycetes</taxon>
        <taxon>Eurotiomycetidae</taxon>
        <taxon>Eurotiales</taxon>
        <taxon>Aspergillaceae</taxon>
        <taxon>Aspergillus</taxon>
        <taxon>Aspergillus subgen. Circumdati</taxon>
    </lineage>
</organism>
<dbReference type="GeneID" id="36550889"/>
<proteinExistence type="predicted"/>
<name>A0A2I2FU98_9EURO</name>
<reference evidence="1 2" key="1">
    <citation type="submission" date="2016-12" db="EMBL/GenBank/DDBJ databases">
        <title>The genomes of Aspergillus section Nigri reveals drivers in fungal speciation.</title>
        <authorList>
            <consortium name="DOE Joint Genome Institute"/>
            <person name="Vesth T.C."/>
            <person name="Nybo J."/>
            <person name="Theobald S."/>
            <person name="Brandl J."/>
            <person name="Frisvad J.C."/>
            <person name="Nielsen K.F."/>
            <person name="Lyhne E.K."/>
            <person name="Kogle M.E."/>
            <person name="Kuo A."/>
            <person name="Riley R."/>
            <person name="Clum A."/>
            <person name="Nolan M."/>
            <person name="Lipzen A."/>
            <person name="Salamov A."/>
            <person name="Henrissat B."/>
            <person name="Wiebenga A."/>
            <person name="De Vries R.P."/>
            <person name="Grigoriev I.V."/>
            <person name="Mortensen U.H."/>
            <person name="Andersen M.R."/>
            <person name="Baker S.E."/>
        </authorList>
    </citation>
    <scope>NUCLEOTIDE SEQUENCE [LARGE SCALE GENOMIC DNA]</scope>
    <source>
        <strain evidence="1 2">IBT 23096</strain>
    </source>
</reference>
<accession>A0A2I2FU98</accession>
<sequence length="141" mass="16388">MKIGNSSSILTLISVQICDNMRWAIEVGFDGKKVYHKAQSRFGSTYAETWYQQRDPAYRDLTARPPGWPTGRGAHPRCNLEEFPFGSLQEAGNNNYQILRFVSREVNSAHSQDWNGWLYAVWWPCQRLRQQPLETRYLMSG</sequence>
<dbReference type="STRING" id="1392250.A0A2I2FU98"/>
<evidence type="ECO:0000313" key="2">
    <source>
        <dbReference type="Proteomes" id="UP000234275"/>
    </source>
</evidence>